<dbReference type="EMBL" id="JAVDXU010000001">
    <property type="protein sequence ID" value="MDR7267837.1"/>
    <property type="molecule type" value="Genomic_DNA"/>
</dbReference>
<dbReference type="SUPFAM" id="SSF52540">
    <property type="entry name" value="P-loop containing nucleoside triphosphate hydrolases"/>
    <property type="match status" value="1"/>
</dbReference>
<proteinExistence type="predicted"/>
<protein>
    <recommendedName>
        <fullName evidence="3">Plasmid stability protein StbB</fullName>
    </recommendedName>
</protein>
<evidence type="ECO:0008006" key="3">
    <source>
        <dbReference type="Google" id="ProtNLM"/>
    </source>
</evidence>
<name>A0ABU1YG54_ROSSA</name>
<sequence>MKVAVINFSGNVGKTTISRHLLLPRIPGAELISIESLNSGDGQSQALRGRQFGELQEYLQTVESAVVDIGASNVEDLLNLMELYRGSQEDFDYFVVPTVPPVKQQQDTIATLVELSQLGVTPSRLKVVFNMAEMGIPVHQSFYFVLAFLKEQPIATPDPACRLGANEIYARIRGGTRDLSQLATDSTDYKTQIQQAPSSQEKMVLAQNLATRRLASGVVPELDACFAALRLGGSVTTLGRPTQRKQNEQRA</sequence>
<dbReference type="InterPro" id="IPR047985">
    <property type="entry name" value="StbB-like"/>
</dbReference>
<gene>
    <name evidence="1" type="ORF">J2X20_000466</name>
</gene>
<evidence type="ECO:0000313" key="2">
    <source>
        <dbReference type="Proteomes" id="UP001180453"/>
    </source>
</evidence>
<dbReference type="NCBIfam" id="NF041292">
    <property type="entry name" value="StbB"/>
    <property type="match status" value="1"/>
</dbReference>
<reference evidence="1 2" key="1">
    <citation type="submission" date="2023-07" db="EMBL/GenBank/DDBJ databases">
        <title>Sorghum-associated microbial communities from plants grown in Nebraska, USA.</title>
        <authorList>
            <person name="Schachtman D."/>
        </authorList>
    </citation>
    <scope>NUCLEOTIDE SEQUENCE [LARGE SCALE GENOMIC DNA]</scope>
    <source>
        <strain evidence="1 2">BE314</strain>
    </source>
</reference>
<dbReference type="RefSeq" id="WP_310260309.1">
    <property type="nucleotide sequence ID" value="NZ_JAVDXU010000001.1"/>
</dbReference>
<evidence type="ECO:0000313" key="1">
    <source>
        <dbReference type="EMBL" id="MDR7267837.1"/>
    </source>
</evidence>
<organism evidence="1 2">
    <name type="scientific">Roseateles saccharophilus</name>
    <name type="common">Pseudomonas saccharophila</name>
    <dbReference type="NCBI Taxonomy" id="304"/>
    <lineage>
        <taxon>Bacteria</taxon>
        <taxon>Pseudomonadati</taxon>
        <taxon>Pseudomonadota</taxon>
        <taxon>Betaproteobacteria</taxon>
        <taxon>Burkholderiales</taxon>
        <taxon>Sphaerotilaceae</taxon>
        <taxon>Roseateles</taxon>
    </lineage>
</organism>
<dbReference type="Proteomes" id="UP001180453">
    <property type="component" value="Unassembled WGS sequence"/>
</dbReference>
<keyword evidence="2" id="KW-1185">Reference proteome</keyword>
<dbReference type="InterPro" id="IPR027417">
    <property type="entry name" value="P-loop_NTPase"/>
</dbReference>
<accession>A0ABU1YG54</accession>
<comment type="caution">
    <text evidence="1">The sequence shown here is derived from an EMBL/GenBank/DDBJ whole genome shotgun (WGS) entry which is preliminary data.</text>
</comment>